<dbReference type="RefSeq" id="WP_041505203.1">
    <property type="nucleotide sequence ID" value="NZ_JPIU01000039.1"/>
</dbReference>
<gene>
    <name evidence="3" type="ORF">BA92_08910</name>
</gene>
<feature type="signal peptide" evidence="1">
    <location>
        <begin position="1"/>
        <end position="24"/>
    </location>
</feature>
<evidence type="ECO:0000259" key="2">
    <source>
        <dbReference type="Pfam" id="PF16820"/>
    </source>
</evidence>
<dbReference type="InterPro" id="IPR041696">
    <property type="entry name" value="PKD_3"/>
</dbReference>
<dbReference type="AlphaFoldDB" id="A0A0C3MD33"/>
<protein>
    <recommendedName>
        <fullName evidence="2">Bacteroidetes PKD-like domain-containing protein</fullName>
    </recommendedName>
</protein>
<name>A0A0C3MD33_9PORP</name>
<evidence type="ECO:0000256" key="1">
    <source>
        <dbReference type="SAM" id="SignalP"/>
    </source>
</evidence>
<proteinExistence type="predicted"/>
<keyword evidence="1" id="KW-0732">Signal</keyword>
<dbReference type="PROSITE" id="PS51257">
    <property type="entry name" value="PROKAR_LIPOPROTEIN"/>
    <property type="match status" value="1"/>
</dbReference>
<dbReference type="Proteomes" id="UP000031980">
    <property type="component" value="Unassembled WGS sequence"/>
</dbReference>
<accession>A0A0C3MD33</accession>
<evidence type="ECO:0000313" key="4">
    <source>
        <dbReference type="Proteomes" id="UP000031980"/>
    </source>
</evidence>
<feature type="domain" description="Bacteroidetes PKD-like" evidence="2">
    <location>
        <begin position="34"/>
        <end position="97"/>
    </location>
</feature>
<reference evidence="3 4" key="1">
    <citation type="submission" date="2014-07" db="EMBL/GenBank/DDBJ databases">
        <title>Porphyromonadaceae bacterium OUH 308042 = ATCC BAA-2681 = DSM 28342 draft genome.</title>
        <authorList>
            <person name="Sydenham T.V."/>
            <person name="Hasman H."/>
            <person name="Justensen U.S."/>
        </authorList>
    </citation>
    <scope>NUCLEOTIDE SEQUENCE [LARGE SCALE GENOMIC DNA]</scope>
    <source>
        <strain evidence="3 4">OUH 308042</strain>
    </source>
</reference>
<dbReference type="OrthoDB" id="975810at2"/>
<evidence type="ECO:0000313" key="3">
    <source>
        <dbReference type="EMBL" id="KIO44318.1"/>
    </source>
</evidence>
<dbReference type="Pfam" id="PF16820">
    <property type="entry name" value="PKD_3"/>
    <property type="match status" value="2"/>
</dbReference>
<comment type="caution">
    <text evidence="3">The sequence shown here is derived from an EMBL/GenBank/DDBJ whole genome shotgun (WGS) entry which is preliminary data.</text>
</comment>
<feature type="chain" id="PRO_5043118837" description="Bacteroidetes PKD-like domain-containing protein" evidence="1">
    <location>
        <begin position="25"/>
        <end position="560"/>
    </location>
</feature>
<feature type="domain" description="Bacteroidetes PKD-like" evidence="2">
    <location>
        <begin position="132"/>
        <end position="182"/>
    </location>
</feature>
<keyword evidence="4" id="KW-1185">Reference proteome</keyword>
<dbReference type="EMBL" id="JPIU01000039">
    <property type="protein sequence ID" value="KIO44318.1"/>
    <property type="molecule type" value="Genomic_DNA"/>
</dbReference>
<sequence>MKKNKFLLIILLWGLFLGTLQSCSDDDKVHIGSPDVTFNNGSGEYKVKIGKEITLKAKIKDAVNPVYSWKINGEIVSTDTTFLFFGKQIGESFVNFRLDADNGSIEKQVKISVVEKALPVVSINGSLAPFAGIDYPIAPAVENSEGASYLWRVDGKVSGTDSVLIFNQPEAGEYQLALTVKNEDGEAVYINKVMVLSVIEAQLIFSDGRYRIPTDNRIPKFTVPQGRKLVLSPTTFGISPNAVYEWSVDGTVQNEKSVFFTFEPTQQKTYRLKVSVKEGGKTVFAEADITCTEPEETHRRTITASSSAKITDIFEYIPAPNQFNSYQIGSTFTQALNDARSILTNESYTFLGAYGGYIVMGFDHSVENKEGEYDLEINGNAFSGNSEPAIVWVMQDENGDGLPNDTWYELKGSAIPEQTTRQYAITYYKPKETRTNVIWVDNEGKTGSVDINSYHSQDYYFPMFIQGNSYTLYGTKLAPLTENVGGIWYNRDYEWGYVDNYGTNKDCFDIGNAVQRDGTPIKLKYIDFVMVQTGISSKAENIGELSTECCAAYDYHLKNK</sequence>
<organism evidence="3 4">
    <name type="scientific">Sanguibacteroides justesenii</name>
    <dbReference type="NCBI Taxonomy" id="1547597"/>
    <lineage>
        <taxon>Bacteria</taxon>
        <taxon>Pseudomonadati</taxon>
        <taxon>Bacteroidota</taxon>
        <taxon>Bacteroidia</taxon>
        <taxon>Bacteroidales</taxon>
        <taxon>Porphyromonadaceae</taxon>
        <taxon>Sanguibacteroides</taxon>
    </lineage>
</organism>